<dbReference type="GO" id="GO:0005829">
    <property type="term" value="C:cytosol"/>
    <property type="evidence" value="ECO:0007669"/>
    <property type="project" value="TreeGrafter"/>
</dbReference>
<dbReference type="AlphaFoldDB" id="A0A160T9D9"/>
<dbReference type="EMBL" id="CZQC01000025">
    <property type="protein sequence ID" value="CUS40785.1"/>
    <property type="molecule type" value="Genomic_DNA"/>
</dbReference>
<protein>
    <recommendedName>
        <fullName evidence="3">Large ribosomal RNA subunit accumulation protein YceD</fullName>
    </recommendedName>
    <alternativeName>
        <fullName evidence="5">23S rRNA accumulation protein YceD</fullName>
    </alternativeName>
</protein>
<keyword evidence="6" id="KW-0687">Ribonucleoprotein</keyword>
<dbReference type="PANTHER" id="PTHR38099:SF1">
    <property type="entry name" value="LARGE RIBOSOMAL RNA SUBUNIT ACCUMULATION PROTEIN YCED"/>
    <property type="match status" value="1"/>
</dbReference>
<gene>
    <name evidence="6" type="ORF">MGWOODY_Tha1968</name>
</gene>
<dbReference type="Pfam" id="PF02620">
    <property type="entry name" value="YceD"/>
    <property type="match status" value="1"/>
</dbReference>
<dbReference type="GO" id="GO:0042254">
    <property type="term" value="P:ribosome biogenesis"/>
    <property type="evidence" value="ECO:0007669"/>
    <property type="project" value="UniProtKB-KW"/>
</dbReference>
<comment type="function">
    <text evidence="1">Plays a role in synthesis, processing and/or stability of 23S rRNA.</text>
</comment>
<proteinExistence type="inferred from homology"/>
<dbReference type="GO" id="GO:0005840">
    <property type="term" value="C:ribosome"/>
    <property type="evidence" value="ECO:0007669"/>
    <property type="project" value="UniProtKB-KW"/>
</dbReference>
<dbReference type="InterPro" id="IPR039255">
    <property type="entry name" value="YceD_bac"/>
</dbReference>
<name>A0A160T9D9_9ZZZZ</name>
<evidence type="ECO:0000256" key="4">
    <source>
        <dbReference type="ARBA" id="ARBA00022517"/>
    </source>
</evidence>
<evidence type="ECO:0000256" key="5">
    <source>
        <dbReference type="ARBA" id="ARBA00031841"/>
    </source>
</evidence>
<evidence type="ECO:0000256" key="3">
    <source>
        <dbReference type="ARBA" id="ARBA00015716"/>
    </source>
</evidence>
<keyword evidence="6" id="KW-0689">Ribosomal protein</keyword>
<evidence type="ECO:0000256" key="1">
    <source>
        <dbReference type="ARBA" id="ARBA00002868"/>
    </source>
</evidence>
<accession>A0A160T9D9</accession>
<evidence type="ECO:0000256" key="2">
    <source>
        <dbReference type="ARBA" id="ARBA00010740"/>
    </source>
</evidence>
<dbReference type="InterPro" id="IPR003772">
    <property type="entry name" value="YceD"/>
</dbReference>
<comment type="similarity">
    <text evidence="2">Belongs to the DUF177 domain family.</text>
</comment>
<sequence length="178" mass="20268">MMSRTMAEAQLPKRVDAGKLVDSNQQFTAYIDSANLERLNDAVVRCDEPIHCQMVFERGTDRKRVLTGSFHTNVVMCCQRCLGDVTIPLQGEYKLGFVLNDEQAKALPRQLEPVELDEDGKLDLWSTIEDEVLLSLPNFPMHPESECQIMQPEPEPEYTDSDVNRVNPFDVLAKLKQK</sequence>
<organism evidence="6">
    <name type="scientific">hydrothermal vent metagenome</name>
    <dbReference type="NCBI Taxonomy" id="652676"/>
    <lineage>
        <taxon>unclassified sequences</taxon>
        <taxon>metagenomes</taxon>
        <taxon>ecological metagenomes</taxon>
    </lineage>
</organism>
<evidence type="ECO:0000313" key="6">
    <source>
        <dbReference type="EMBL" id="CUS40785.1"/>
    </source>
</evidence>
<keyword evidence="4" id="KW-0690">Ribosome biogenesis</keyword>
<reference evidence="6" key="1">
    <citation type="submission" date="2015-10" db="EMBL/GenBank/DDBJ databases">
        <authorList>
            <person name="Gilbert D.G."/>
        </authorList>
    </citation>
    <scope>NUCLEOTIDE SEQUENCE</scope>
</reference>
<dbReference type="PANTHER" id="PTHR38099">
    <property type="entry name" value="LARGE RIBOSOMAL RNA SUBUNIT ACCUMULATION PROTEIN YCED"/>
    <property type="match status" value="1"/>
</dbReference>